<dbReference type="InterPro" id="IPR044542">
    <property type="entry name" value="NAA30-like"/>
</dbReference>
<evidence type="ECO:0000256" key="13">
    <source>
        <dbReference type="ARBA" id="ARBA00066994"/>
    </source>
</evidence>
<evidence type="ECO:0000256" key="14">
    <source>
        <dbReference type="ARBA" id="ARBA00076746"/>
    </source>
</evidence>
<evidence type="ECO:0000256" key="11">
    <source>
        <dbReference type="ARBA" id="ARBA00052362"/>
    </source>
</evidence>
<dbReference type="Pfam" id="PF00583">
    <property type="entry name" value="Acetyltransf_1"/>
    <property type="match status" value="1"/>
</dbReference>
<evidence type="ECO:0000256" key="3">
    <source>
        <dbReference type="ARBA" id="ARBA00022490"/>
    </source>
</evidence>
<comment type="catalytic activity">
    <reaction evidence="10">
        <text>N-terminal L-methionyl-L-tyrosyl-[protein] + acetyl-CoA = N-terminal N(alpha)-acetyl-L-methionyl-L-tyrosyl-[protein] + CoA + H(+)</text>
        <dbReference type="Rhea" id="RHEA:50532"/>
        <dbReference type="Rhea" id="RHEA-COMP:12717"/>
        <dbReference type="Rhea" id="RHEA-COMP:12718"/>
        <dbReference type="ChEBI" id="CHEBI:15378"/>
        <dbReference type="ChEBI" id="CHEBI:57287"/>
        <dbReference type="ChEBI" id="CHEBI:57288"/>
        <dbReference type="ChEBI" id="CHEBI:133384"/>
        <dbReference type="ChEBI" id="CHEBI:133385"/>
        <dbReference type="EC" id="2.3.1.256"/>
    </reaction>
</comment>
<dbReference type="InterPro" id="IPR000182">
    <property type="entry name" value="GNAT_dom"/>
</dbReference>
<evidence type="ECO:0000256" key="6">
    <source>
        <dbReference type="ARBA" id="ARBA00023315"/>
    </source>
</evidence>
<dbReference type="RefSeq" id="XP_022083104.1">
    <property type="nucleotide sequence ID" value="XM_022227412.1"/>
</dbReference>
<feature type="region of interest" description="Disordered" evidence="16">
    <location>
        <begin position="1"/>
        <end position="51"/>
    </location>
</feature>
<comment type="subcellular location">
    <subcellularLocation>
        <location evidence="2">Cytoplasm</location>
    </subcellularLocation>
    <subcellularLocation>
        <location evidence="1">Nucleus</location>
    </subcellularLocation>
</comment>
<comment type="catalytic activity">
    <reaction evidence="8">
        <text>N-terminal L-methionyl-L-isoleucyl-[protein] + acetyl-CoA = N-terminal N(alpha)-acetyl-L-methionyl-L-isoleucyl-[protein] + CoA + H(+)</text>
        <dbReference type="Rhea" id="RHEA:50524"/>
        <dbReference type="Rhea" id="RHEA-COMP:12713"/>
        <dbReference type="Rhea" id="RHEA-COMP:12714"/>
        <dbReference type="ChEBI" id="CHEBI:15378"/>
        <dbReference type="ChEBI" id="CHEBI:57287"/>
        <dbReference type="ChEBI" id="CHEBI:57288"/>
        <dbReference type="ChEBI" id="CHEBI:133379"/>
        <dbReference type="ChEBI" id="CHEBI:133380"/>
        <dbReference type="EC" id="2.3.1.256"/>
    </reaction>
</comment>
<sequence length="522" mass="57242">MSTSAAGGVVDSAGSRNQHTDLSRAETGGCSASQVPGKLTVMNGPEGETIEGEKSGQHLFVQGNSSHRTDCSENCIRPTHVACHASDPKQNQCQLRPNQNECVMEFESKEKPLSNECLGKGTTFASAKFCSCSEPCDNDNGMNEKHHLGSSGVQVPDNTKHASSEKILMLKTIVSQEGGVAADCRLTNGCCDCHLNEAVLKTEEHGKVNYACRNEEKSGTLKNPNSPCQSDDDQGDPSCNCTGKNMSKPLSDLTKMVENICLESDGTEETVPSLSLDGRKQGPTTAQACQEPLPCSEQATASGDLLTEMDQSFSALGPAGGDLDDAELEEFPSSLSDFVLSCHSNRYTVPPCPANDSDINTIHIHSGSRSHPVTLVPYKSELQMPDIMRLITKDLSEPYSIYTYRYFIHNWPQLCFLAMHQDKCVGAIVCKLDIHKKMARRGYIAMLAVDENYRKLQIGSSLVKKAIRAMVRGECDEVVLETEITNKPALRLYENLGFLRDKRLFRYYLNGVDALRLKLWLR</sequence>
<keyword evidence="18" id="KW-1185">Reference proteome</keyword>
<dbReference type="GO" id="GO:0031417">
    <property type="term" value="C:NatC complex"/>
    <property type="evidence" value="ECO:0007669"/>
    <property type="project" value="TreeGrafter"/>
</dbReference>
<dbReference type="PROSITE" id="PS51186">
    <property type="entry name" value="GNAT"/>
    <property type="match status" value="1"/>
</dbReference>
<evidence type="ECO:0000256" key="10">
    <source>
        <dbReference type="ARBA" id="ARBA00052207"/>
    </source>
</evidence>
<dbReference type="KEGG" id="aplc:110975182"/>
<dbReference type="CDD" id="cd04301">
    <property type="entry name" value="NAT_SF"/>
    <property type="match status" value="1"/>
</dbReference>
<evidence type="ECO:0000256" key="15">
    <source>
        <dbReference type="ARBA" id="ARBA00078622"/>
    </source>
</evidence>
<evidence type="ECO:0000256" key="8">
    <source>
        <dbReference type="ARBA" id="ARBA00050754"/>
    </source>
</evidence>
<name>A0A8B7XQK1_ACAPL</name>
<evidence type="ECO:0000313" key="19">
    <source>
        <dbReference type="RefSeq" id="XP_022083104.1"/>
    </source>
</evidence>
<dbReference type="PANTHER" id="PTHR45896:SF1">
    <property type="entry name" value="N-ALPHA-ACETYLTRANSFERASE 30"/>
    <property type="match status" value="1"/>
</dbReference>
<feature type="domain" description="N-acetyltransferase" evidence="17">
    <location>
        <begin position="373"/>
        <end position="522"/>
    </location>
</feature>
<feature type="compositionally biased region" description="Polar residues" evidence="16">
    <location>
        <begin position="220"/>
        <end position="229"/>
    </location>
</feature>
<dbReference type="EC" id="2.3.1.256" evidence="13"/>
<evidence type="ECO:0000256" key="2">
    <source>
        <dbReference type="ARBA" id="ARBA00004496"/>
    </source>
</evidence>
<comment type="catalytic activity">
    <reaction evidence="11">
        <text>N-terminal L-methionyl-L-phenylalanyl-[protein] + acetyl-CoA = N-terminal N(alpha)-acetyl-L-methionyl-L-phenylalanyl-[protein] + CoA + H(+)</text>
        <dbReference type="Rhea" id="RHEA:50528"/>
        <dbReference type="Rhea" id="RHEA-COMP:12715"/>
        <dbReference type="Rhea" id="RHEA-COMP:12716"/>
        <dbReference type="ChEBI" id="CHEBI:15378"/>
        <dbReference type="ChEBI" id="CHEBI:57287"/>
        <dbReference type="ChEBI" id="CHEBI:57288"/>
        <dbReference type="ChEBI" id="CHEBI:133382"/>
        <dbReference type="ChEBI" id="CHEBI:133383"/>
        <dbReference type="EC" id="2.3.1.256"/>
    </reaction>
</comment>
<protein>
    <recommendedName>
        <fullName evidence="13">N-terminal methionine N(alpha)-acetyltransferase NatC</fullName>
        <ecNumber evidence="13">2.3.1.256</ecNumber>
    </recommendedName>
    <alternativeName>
        <fullName evidence="14">N-acetyltransferase MAK3 homolog</fullName>
    </alternativeName>
    <alternativeName>
        <fullName evidence="15">NatC catalytic subunit</fullName>
    </alternativeName>
</protein>
<dbReference type="Gene3D" id="3.40.630.30">
    <property type="match status" value="1"/>
</dbReference>
<keyword evidence="6" id="KW-0012">Acyltransferase</keyword>
<dbReference type="OrthoDB" id="249099at2759"/>
<dbReference type="InterPro" id="IPR016181">
    <property type="entry name" value="Acyl_CoA_acyltransferase"/>
</dbReference>
<feature type="region of interest" description="Disordered" evidence="16">
    <location>
        <begin position="268"/>
        <end position="292"/>
    </location>
</feature>
<comment type="similarity">
    <text evidence="7">Belongs to the acetyltransferase family. MAK3 subfamily.</text>
</comment>
<dbReference type="SUPFAM" id="SSF55729">
    <property type="entry name" value="Acyl-CoA N-acyltransferases (Nat)"/>
    <property type="match status" value="1"/>
</dbReference>
<organism evidence="18 19">
    <name type="scientific">Acanthaster planci</name>
    <name type="common">Crown-of-thorns starfish</name>
    <dbReference type="NCBI Taxonomy" id="133434"/>
    <lineage>
        <taxon>Eukaryota</taxon>
        <taxon>Metazoa</taxon>
        <taxon>Echinodermata</taxon>
        <taxon>Eleutherozoa</taxon>
        <taxon>Asterozoa</taxon>
        <taxon>Asteroidea</taxon>
        <taxon>Valvatacea</taxon>
        <taxon>Valvatida</taxon>
        <taxon>Acanthasteridae</taxon>
        <taxon>Acanthaster</taxon>
    </lineage>
</organism>
<dbReference type="FunFam" id="3.40.630.30:FF:000010">
    <property type="entry name" value="Putative N-alpha-acetyltransferase 30"/>
    <property type="match status" value="1"/>
</dbReference>
<dbReference type="AlphaFoldDB" id="A0A8B7XQK1"/>
<comment type="catalytic activity">
    <reaction evidence="12">
        <text>N-terminal L-methionyl-L-tryptophyl-[protein] + acetyl-CoA = N-terminal N(alpha)-acetyl-L-methionyl-L-tryptophyl-[protein] + CoA + H(+)</text>
        <dbReference type="Rhea" id="RHEA:50560"/>
        <dbReference type="Rhea" id="RHEA-COMP:12724"/>
        <dbReference type="Rhea" id="RHEA-COMP:12725"/>
        <dbReference type="ChEBI" id="CHEBI:15378"/>
        <dbReference type="ChEBI" id="CHEBI:57287"/>
        <dbReference type="ChEBI" id="CHEBI:57288"/>
        <dbReference type="ChEBI" id="CHEBI:133386"/>
        <dbReference type="ChEBI" id="CHEBI:133387"/>
        <dbReference type="EC" id="2.3.1.256"/>
    </reaction>
</comment>
<keyword evidence="4" id="KW-0808">Transferase</keyword>
<dbReference type="PANTHER" id="PTHR45896">
    <property type="entry name" value="N-ALPHA-ACETYLTRANSFERASE 30"/>
    <property type="match status" value="1"/>
</dbReference>
<evidence type="ECO:0000313" key="18">
    <source>
        <dbReference type="Proteomes" id="UP000694845"/>
    </source>
</evidence>
<keyword evidence="3" id="KW-0963">Cytoplasm</keyword>
<keyword evidence="5" id="KW-0539">Nucleus</keyword>
<feature type="region of interest" description="Disordered" evidence="16">
    <location>
        <begin position="216"/>
        <end position="235"/>
    </location>
</feature>
<evidence type="ECO:0000256" key="5">
    <source>
        <dbReference type="ARBA" id="ARBA00023242"/>
    </source>
</evidence>
<evidence type="ECO:0000256" key="12">
    <source>
        <dbReference type="ARBA" id="ARBA00052477"/>
    </source>
</evidence>
<comment type="catalytic activity">
    <reaction evidence="9">
        <text>N-terminal L-methionyl-L-leucyl-[protein] + acetyl-CoA = N-terminal N(alpha)-acetyl-L-methionyl-L-leucyl-[protein] + CoA + H(+)</text>
        <dbReference type="Rhea" id="RHEA:50520"/>
        <dbReference type="Rhea" id="RHEA-COMP:12711"/>
        <dbReference type="Rhea" id="RHEA-COMP:12712"/>
        <dbReference type="ChEBI" id="CHEBI:15378"/>
        <dbReference type="ChEBI" id="CHEBI:57287"/>
        <dbReference type="ChEBI" id="CHEBI:57288"/>
        <dbReference type="ChEBI" id="CHEBI:133377"/>
        <dbReference type="ChEBI" id="CHEBI:133378"/>
        <dbReference type="EC" id="2.3.1.256"/>
    </reaction>
</comment>
<proteinExistence type="inferred from homology"/>
<evidence type="ECO:0000256" key="16">
    <source>
        <dbReference type="SAM" id="MobiDB-lite"/>
    </source>
</evidence>
<accession>A0A8B7XQK1</accession>
<gene>
    <name evidence="19" type="primary">LOC110975182</name>
</gene>
<dbReference type="GO" id="GO:0005634">
    <property type="term" value="C:nucleus"/>
    <property type="evidence" value="ECO:0007669"/>
    <property type="project" value="UniProtKB-SubCell"/>
</dbReference>
<evidence type="ECO:0000259" key="17">
    <source>
        <dbReference type="PROSITE" id="PS51186"/>
    </source>
</evidence>
<evidence type="ECO:0000256" key="4">
    <source>
        <dbReference type="ARBA" id="ARBA00022679"/>
    </source>
</evidence>
<dbReference type="GeneID" id="110975182"/>
<dbReference type="GO" id="GO:0120518">
    <property type="term" value="F:protein N-terminal-methionine acetyltransferase activity"/>
    <property type="evidence" value="ECO:0007669"/>
    <property type="project" value="UniProtKB-EC"/>
</dbReference>
<reference evidence="19" key="1">
    <citation type="submission" date="2025-08" db="UniProtKB">
        <authorList>
            <consortium name="RefSeq"/>
        </authorList>
    </citation>
    <scope>IDENTIFICATION</scope>
</reference>
<evidence type="ECO:0000256" key="1">
    <source>
        <dbReference type="ARBA" id="ARBA00004123"/>
    </source>
</evidence>
<evidence type="ECO:0000256" key="9">
    <source>
        <dbReference type="ARBA" id="ARBA00051225"/>
    </source>
</evidence>
<evidence type="ECO:0000256" key="7">
    <source>
        <dbReference type="ARBA" id="ARBA00024025"/>
    </source>
</evidence>
<dbReference type="Proteomes" id="UP000694845">
    <property type="component" value="Unplaced"/>
</dbReference>